<evidence type="ECO:0000313" key="1">
    <source>
        <dbReference type="EMBL" id="KAK7325648.1"/>
    </source>
</evidence>
<dbReference type="AlphaFoldDB" id="A0AAN9L0N5"/>
<gene>
    <name evidence="1" type="ORF">VNO80_34030</name>
</gene>
<accession>A0AAN9L0N5</accession>
<name>A0AAN9L0N5_PHACN</name>
<protein>
    <submittedName>
        <fullName evidence="1">Uncharacterized protein</fullName>
    </submittedName>
</protein>
<organism evidence="1 2">
    <name type="scientific">Phaseolus coccineus</name>
    <name type="common">Scarlet runner bean</name>
    <name type="synonym">Phaseolus multiflorus</name>
    <dbReference type="NCBI Taxonomy" id="3886"/>
    <lineage>
        <taxon>Eukaryota</taxon>
        <taxon>Viridiplantae</taxon>
        <taxon>Streptophyta</taxon>
        <taxon>Embryophyta</taxon>
        <taxon>Tracheophyta</taxon>
        <taxon>Spermatophyta</taxon>
        <taxon>Magnoliopsida</taxon>
        <taxon>eudicotyledons</taxon>
        <taxon>Gunneridae</taxon>
        <taxon>Pentapetalae</taxon>
        <taxon>rosids</taxon>
        <taxon>fabids</taxon>
        <taxon>Fabales</taxon>
        <taxon>Fabaceae</taxon>
        <taxon>Papilionoideae</taxon>
        <taxon>50 kb inversion clade</taxon>
        <taxon>NPAAA clade</taxon>
        <taxon>indigoferoid/millettioid clade</taxon>
        <taxon>Phaseoleae</taxon>
        <taxon>Phaseolus</taxon>
    </lineage>
</organism>
<keyword evidence="2" id="KW-1185">Reference proteome</keyword>
<comment type="caution">
    <text evidence="1">The sequence shown here is derived from an EMBL/GenBank/DDBJ whole genome shotgun (WGS) entry which is preliminary data.</text>
</comment>
<dbReference type="Proteomes" id="UP001374584">
    <property type="component" value="Unassembled WGS sequence"/>
</dbReference>
<dbReference type="EMBL" id="JAYMYR010000110">
    <property type="protein sequence ID" value="KAK7325648.1"/>
    <property type="molecule type" value="Genomic_DNA"/>
</dbReference>
<evidence type="ECO:0000313" key="2">
    <source>
        <dbReference type="Proteomes" id="UP001374584"/>
    </source>
</evidence>
<reference evidence="1 2" key="1">
    <citation type="submission" date="2024-01" db="EMBL/GenBank/DDBJ databases">
        <title>The genomes of 5 underutilized Papilionoideae crops provide insights into root nodulation and disease resistanc.</title>
        <authorList>
            <person name="Jiang F."/>
        </authorList>
    </citation>
    <scope>NUCLEOTIDE SEQUENCE [LARGE SCALE GENOMIC DNA]</scope>
    <source>
        <strain evidence="1">JINMINGXINNONG_FW02</strain>
        <tissue evidence="1">Leaves</tissue>
    </source>
</reference>
<proteinExistence type="predicted"/>
<sequence>MSRRLILQQARGQSPGLSLLPLLGSLRFHVLFHSPMGVLFTLPSRYYFTIGHPGVFSLARWSLLIHTGFHVPHATRVRALLPFRSPLLRESLLLSFPLATKMFQFTRLSLACPWIQQQFESHAPPVSAFPKAPLSFKRIRGMSSPGKYPSFTARTTGVSNPIRSPSFRLSVSVSAQQSAFAVGVLSDLYAFHRSTGNSLCPYRTPAW</sequence>